<dbReference type="InterPro" id="IPR050239">
    <property type="entry name" value="Sigma-70_RNA_pol_init_factors"/>
</dbReference>
<accession>A0A516PYG6</accession>
<dbReference type="InterPro" id="IPR007627">
    <property type="entry name" value="RNA_pol_sigma70_r2"/>
</dbReference>
<dbReference type="SUPFAM" id="SSF88946">
    <property type="entry name" value="Sigma2 domain of RNA polymerase sigma factors"/>
    <property type="match status" value="1"/>
</dbReference>
<dbReference type="Gene3D" id="1.20.120.1810">
    <property type="match status" value="1"/>
</dbReference>
<proteinExistence type="predicted"/>
<evidence type="ECO:0000313" key="6">
    <source>
        <dbReference type="EMBL" id="QDP96216.1"/>
    </source>
</evidence>
<feature type="domain" description="RNA polymerase sigma-70" evidence="5">
    <location>
        <begin position="99"/>
        <end position="112"/>
    </location>
</feature>
<dbReference type="KEGG" id="mik:FOE78_10135"/>
<dbReference type="InterPro" id="IPR007630">
    <property type="entry name" value="RNA_pol_sigma70_r4"/>
</dbReference>
<evidence type="ECO:0000256" key="2">
    <source>
        <dbReference type="ARBA" id="ARBA00023082"/>
    </source>
</evidence>
<evidence type="ECO:0000256" key="4">
    <source>
        <dbReference type="ARBA" id="ARBA00023163"/>
    </source>
</evidence>
<dbReference type="InterPro" id="IPR000943">
    <property type="entry name" value="RNA_pol_sigma70"/>
</dbReference>
<evidence type="ECO:0000256" key="1">
    <source>
        <dbReference type="ARBA" id="ARBA00023015"/>
    </source>
</evidence>
<dbReference type="GO" id="GO:0003677">
    <property type="term" value="F:DNA binding"/>
    <property type="evidence" value="ECO:0007669"/>
    <property type="project" value="UniProtKB-KW"/>
</dbReference>
<organism evidence="6 7">
    <name type="scientific">Microlunatus elymi</name>
    <dbReference type="NCBI Taxonomy" id="2596828"/>
    <lineage>
        <taxon>Bacteria</taxon>
        <taxon>Bacillati</taxon>
        <taxon>Actinomycetota</taxon>
        <taxon>Actinomycetes</taxon>
        <taxon>Propionibacteriales</taxon>
        <taxon>Propionibacteriaceae</taxon>
        <taxon>Microlunatus</taxon>
    </lineage>
</organism>
<dbReference type="InterPro" id="IPR013324">
    <property type="entry name" value="RNA_pol_sigma_r3/r4-like"/>
</dbReference>
<keyword evidence="7" id="KW-1185">Reference proteome</keyword>
<reference evidence="6 7" key="1">
    <citation type="submission" date="2019-07" db="EMBL/GenBank/DDBJ databases">
        <title>Microlunatus dokdonensis sp. nov. isolated from the rhizospheric soil of the wild plant Elymus tsukushiensis.</title>
        <authorList>
            <person name="Ghim S.-Y."/>
            <person name="Hwang Y.-J."/>
            <person name="Son J.-S."/>
            <person name="Shin J.-H."/>
        </authorList>
    </citation>
    <scope>NUCLEOTIDE SEQUENCE [LARGE SCALE GENOMIC DNA]</scope>
    <source>
        <strain evidence="6 7">KUDC0627</strain>
    </source>
</reference>
<dbReference type="Gene3D" id="1.20.140.160">
    <property type="match status" value="1"/>
</dbReference>
<dbReference type="InterPro" id="IPR014284">
    <property type="entry name" value="RNA_pol_sigma-70_dom"/>
</dbReference>
<name>A0A516PYG6_9ACTN</name>
<keyword evidence="2" id="KW-0731">Sigma factor</keyword>
<dbReference type="PRINTS" id="PR00046">
    <property type="entry name" value="SIGMA70FCT"/>
</dbReference>
<dbReference type="OrthoDB" id="3745243at2"/>
<keyword evidence="3" id="KW-0238">DNA-binding</keyword>
<dbReference type="NCBIfam" id="TIGR02937">
    <property type="entry name" value="sigma70-ECF"/>
    <property type="match status" value="1"/>
</dbReference>
<keyword evidence="1" id="KW-0805">Transcription regulation</keyword>
<dbReference type="PANTHER" id="PTHR30603">
    <property type="entry name" value="RNA POLYMERASE SIGMA FACTOR RPO"/>
    <property type="match status" value="1"/>
</dbReference>
<dbReference type="Pfam" id="PF04542">
    <property type="entry name" value="Sigma70_r2"/>
    <property type="match status" value="1"/>
</dbReference>
<dbReference type="SUPFAM" id="SSF88659">
    <property type="entry name" value="Sigma3 and sigma4 domains of RNA polymerase sigma factors"/>
    <property type="match status" value="2"/>
</dbReference>
<evidence type="ECO:0000259" key="5">
    <source>
        <dbReference type="PROSITE" id="PS00715"/>
    </source>
</evidence>
<dbReference type="InterPro" id="IPR013325">
    <property type="entry name" value="RNA_pol_sigma_r2"/>
</dbReference>
<evidence type="ECO:0000313" key="7">
    <source>
        <dbReference type="Proteomes" id="UP000319263"/>
    </source>
</evidence>
<dbReference type="EMBL" id="CP041692">
    <property type="protein sequence ID" value="QDP96216.1"/>
    <property type="molecule type" value="Genomic_DNA"/>
</dbReference>
<dbReference type="PANTHER" id="PTHR30603:SF17">
    <property type="entry name" value="RNA POLYMERASE SIGMA-G FACTOR"/>
    <property type="match status" value="1"/>
</dbReference>
<keyword evidence="4" id="KW-0804">Transcription</keyword>
<dbReference type="RefSeq" id="WP_143986182.1">
    <property type="nucleotide sequence ID" value="NZ_CP041692.1"/>
</dbReference>
<protein>
    <submittedName>
        <fullName evidence="6">Sigma-70 family RNA polymerase sigma factor</fullName>
    </submittedName>
</protein>
<gene>
    <name evidence="6" type="ORF">FOE78_10135</name>
</gene>
<dbReference type="Pfam" id="PF04545">
    <property type="entry name" value="Sigma70_r4"/>
    <property type="match status" value="1"/>
</dbReference>
<dbReference type="AlphaFoldDB" id="A0A516PYG6"/>
<dbReference type="GO" id="GO:0016987">
    <property type="term" value="F:sigma factor activity"/>
    <property type="evidence" value="ECO:0007669"/>
    <property type="project" value="UniProtKB-KW"/>
</dbReference>
<dbReference type="GO" id="GO:0006352">
    <property type="term" value="P:DNA-templated transcription initiation"/>
    <property type="evidence" value="ECO:0007669"/>
    <property type="project" value="InterPro"/>
</dbReference>
<dbReference type="Proteomes" id="UP000319263">
    <property type="component" value="Chromosome"/>
</dbReference>
<sequence>MSDDTRSATLSIMDEIGLALPPASLTAADESQLAQEIEAGLLAGEARASGGRSDATEAELIMLERLGQQSVRRLIESNLRLVALVIRRDAGRSRVGNNELFQEGCLGLIEAVRRFDHRRGLRFATYALHWIRAYVGALSATRGGGLNLPYSQAERARELRGLQTHLSQQLGRLASTTEVATAVGRDVEWVEWMLSHTPITLLAEQDLSVLELPDDRAAEEFESVLRTDLPGRELLVGLNELERRVIELRYGFTDGSEHNTSEVARRLGVSRARARRCELRALERLRAVYPQQASAHLYS</sequence>
<dbReference type="PROSITE" id="PS00715">
    <property type="entry name" value="SIGMA70_1"/>
    <property type="match status" value="1"/>
</dbReference>
<evidence type="ECO:0000256" key="3">
    <source>
        <dbReference type="ARBA" id="ARBA00023125"/>
    </source>
</evidence>